<comment type="caution">
    <text evidence="1">The sequence shown here is derived from an EMBL/GenBank/DDBJ whole genome shotgun (WGS) entry which is preliminary data.</text>
</comment>
<reference evidence="1 2" key="1">
    <citation type="submission" date="2019-03" db="EMBL/GenBank/DDBJ databases">
        <title>First draft genome of Liparis tanakae, snailfish: a comprehensive survey of snailfish specific genes.</title>
        <authorList>
            <person name="Kim W."/>
            <person name="Song I."/>
            <person name="Jeong J.-H."/>
            <person name="Kim D."/>
            <person name="Kim S."/>
            <person name="Ryu S."/>
            <person name="Song J.Y."/>
            <person name="Lee S.K."/>
        </authorList>
    </citation>
    <scope>NUCLEOTIDE SEQUENCE [LARGE SCALE GENOMIC DNA]</scope>
    <source>
        <tissue evidence="1">Muscle</tissue>
    </source>
</reference>
<dbReference type="Proteomes" id="UP000314294">
    <property type="component" value="Unassembled WGS sequence"/>
</dbReference>
<keyword evidence="2" id="KW-1185">Reference proteome</keyword>
<dbReference type="AlphaFoldDB" id="A0A4Z2F1B3"/>
<accession>A0A4Z2F1B3</accession>
<protein>
    <submittedName>
        <fullName evidence="1">Uncharacterized protein</fullName>
    </submittedName>
</protein>
<name>A0A4Z2F1B3_9TELE</name>
<sequence length="99" mass="11062">MPTMRFLTFFFPVQLPIHSQFLPIYTSLSFPSDTAVDPIIDPPTETSRKATLGVLLLPSPLPSLFLQKKAFHVTEAGCSLRAQGCGFWASRHRTPRFAL</sequence>
<proteinExistence type="predicted"/>
<organism evidence="1 2">
    <name type="scientific">Liparis tanakae</name>
    <name type="common">Tanaka's snailfish</name>
    <dbReference type="NCBI Taxonomy" id="230148"/>
    <lineage>
        <taxon>Eukaryota</taxon>
        <taxon>Metazoa</taxon>
        <taxon>Chordata</taxon>
        <taxon>Craniata</taxon>
        <taxon>Vertebrata</taxon>
        <taxon>Euteleostomi</taxon>
        <taxon>Actinopterygii</taxon>
        <taxon>Neopterygii</taxon>
        <taxon>Teleostei</taxon>
        <taxon>Neoteleostei</taxon>
        <taxon>Acanthomorphata</taxon>
        <taxon>Eupercaria</taxon>
        <taxon>Perciformes</taxon>
        <taxon>Cottioidei</taxon>
        <taxon>Cottales</taxon>
        <taxon>Liparidae</taxon>
        <taxon>Liparis</taxon>
    </lineage>
</organism>
<evidence type="ECO:0000313" key="1">
    <source>
        <dbReference type="EMBL" id="TNN34444.1"/>
    </source>
</evidence>
<evidence type="ECO:0000313" key="2">
    <source>
        <dbReference type="Proteomes" id="UP000314294"/>
    </source>
</evidence>
<gene>
    <name evidence="1" type="ORF">EYF80_055391</name>
</gene>
<dbReference type="EMBL" id="SRLO01001961">
    <property type="protein sequence ID" value="TNN34444.1"/>
    <property type="molecule type" value="Genomic_DNA"/>
</dbReference>